<comment type="caution">
    <text evidence="1">The sequence shown here is derived from an EMBL/GenBank/DDBJ whole genome shotgun (WGS) entry which is preliminary data.</text>
</comment>
<evidence type="ECO:0000313" key="1">
    <source>
        <dbReference type="EMBL" id="ETO01927.1"/>
    </source>
</evidence>
<sequence length="104" mass="12312">MMIIIIETLKTKITRFTNKWIPFVDNCNNKVHITNNEDNYEGVHAIIYGSDNNLFITYQSRLNVLATMKKKVSRKRSKCCYCVPIIHILLKHFDLKQRKKNKIV</sequence>
<protein>
    <submittedName>
        <fullName evidence="1">Uncharacterized protein</fullName>
    </submittedName>
</protein>
<gene>
    <name evidence="1" type="ORF">RFI_35512</name>
</gene>
<proteinExistence type="predicted"/>
<organism evidence="1 2">
    <name type="scientific">Reticulomyxa filosa</name>
    <dbReference type="NCBI Taxonomy" id="46433"/>
    <lineage>
        <taxon>Eukaryota</taxon>
        <taxon>Sar</taxon>
        <taxon>Rhizaria</taxon>
        <taxon>Retaria</taxon>
        <taxon>Foraminifera</taxon>
        <taxon>Monothalamids</taxon>
        <taxon>Reticulomyxidae</taxon>
        <taxon>Reticulomyxa</taxon>
    </lineage>
</organism>
<keyword evidence="2" id="KW-1185">Reference proteome</keyword>
<evidence type="ECO:0000313" key="2">
    <source>
        <dbReference type="Proteomes" id="UP000023152"/>
    </source>
</evidence>
<accession>X6LLC8</accession>
<dbReference type="AlphaFoldDB" id="X6LLC8"/>
<dbReference type="Proteomes" id="UP000023152">
    <property type="component" value="Unassembled WGS sequence"/>
</dbReference>
<name>X6LLC8_RETFI</name>
<dbReference type="EMBL" id="ASPP01037087">
    <property type="protein sequence ID" value="ETO01927.1"/>
    <property type="molecule type" value="Genomic_DNA"/>
</dbReference>
<reference evidence="1 2" key="1">
    <citation type="journal article" date="2013" name="Curr. Biol.">
        <title>The Genome of the Foraminiferan Reticulomyxa filosa.</title>
        <authorList>
            <person name="Glockner G."/>
            <person name="Hulsmann N."/>
            <person name="Schleicher M."/>
            <person name="Noegel A.A."/>
            <person name="Eichinger L."/>
            <person name="Gallinger C."/>
            <person name="Pawlowski J."/>
            <person name="Sierra R."/>
            <person name="Euteneuer U."/>
            <person name="Pillet L."/>
            <person name="Moustafa A."/>
            <person name="Platzer M."/>
            <person name="Groth M."/>
            <person name="Szafranski K."/>
            <person name="Schliwa M."/>
        </authorList>
    </citation>
    <scope>NUCLEOTIDE SEQUENCE [LARGE SCALE GENOMIC DNA]</scope>
</reference>